<dbReference type="InterPro" id="IPR006637">
    <property type="entry name" value="ChW"/>
</dbReference>
<dbReference type="EMBL" id="CP060632">
    <property type="protein sequence ID" value="QNL99434.1"/>
    <property type="molecule type" value="Genomic_DNA"/>
</dbReference>
<dbReference type="RefSeq" id="WP_249321198.1">
    <property type="nucleotide sequence ID" value="NZ_CP060632.1"/>
</dbReference>
<accession>A0A7G9FLK3</accession>
<proteinExistence type="predicted"/>
<reference evidence="1 2" key="1">
    <citation type="submission" date="2020-08" db="EMBL/GenBank/DDBJ databases">
        <authorList>
            <person name="Liu C."/>
            <person name="Sun Q."/>
        </authorList>
    </citation>
    <scope>NUCLEOTIDE SEQUENCE [LARGE SCALE GENOMIC DNA]</scope>
    <source>
        <strain evidence="1 2">NSJ-4</strain>
    </source>
</reference>
<protein>
    <submittedName>
        <fullName evidence="1">Uncharacterized protein</fullName>
    </submittedName>
</protein>
<dbReference type="Proteomes" id="UP000515819">
    <property type="component" value="Chromosome"/>
</dbReference>
<evidence type="ECO:0000313" key="2">
    <source>
        <dbReference type="Proteomes" id="UP000515819"/>
    </source>
</evidence>
<gene>
    <name evidence="1" type="ORF">H9Q76_12075</name>
</gene>
<organism evidence="1 2">
    <name type="scientific">Wujia chipingensis</name>
    <dbReference type="NCBI Taxonomy" id="2763670"/>
    <lineage>
        <taxon>Bacteria</taxon>
        <taxon>Bacillati</taxon>
        <taxon>Bacillota</taxon>
        <taxon>Clostridia</taxon>
        <taxon>Lachnospirales</taxon>
        <taxon>Lachnospiraceae</taxon>
        <taxon>Wujia</taxon>
    </lineage>
</organism>
<name>A0A7G9FLK3_9FIRM</name>
<dbReference type="AlphaFoldDB" id="A0A7G9FLK3"/>
<dbReference type="KEGG" id="wcp:H9Q76_12075"/>
<dbReference type="SUPFAM" id="SSF53850">
    <property type="entry name" value="Periplasmic binding protein-like II"/>
    <property type="match status" value="1"/>
</dbReference>
<evidence type="ECO:0000313" key="1">
    <source>
        <dbReference type="EMBL" id="QNL99434.1"/>
    </source>
</evidence>
<dbReference type="SMART" id="SM00728">
    <property type="entry name" value="ChW"/>
    <property type="match status" value="6"/>
</dbReference>
<dbReference type="Pfam" id="PF07538">
    <property type="entry name" value="ChW"/>
    <property type="match status" value="6"/>
</dbReference>
<keyword evidence="2" id="KW-1185">Reference proteome</keyword>
<sequence length="783" mass="86563">MRAMKCWKRLTAFLLSFVMVLGLVLTNGITSEAARKETAWTEDGEIEVTVPSVMYKTHVQSFGWEKSWKKDGQSSGTFGKAKRLEAIQIQVDGGYGIGIEYRTHVQSIGWQGWKHDGQLSGTSGQSKRLEAIQIRLTGNNADLYDVYYRVHAQTYGWMGWVKNGEPAGTAGQAKRLEAIQIIIVQKWESPVYMYNASGESLKGSESCGFVGTAKTNTSDANGVVTYRTHVQSYGNQNWVSDGSIAGTSGEAKRLEAIYIKLNASKLGYTGGIRYKTHVQSFGWEKEWKKDGQMSGTSGKAKRLEAIRIELTGTISSYYDVYYRVHAQSYGWMGWAKNGETAGTAGLGKRLEAIQICLVEKGSDAPNALPAASNAKAYQGTPEPVDNSIIYVYSWNTELGERLEYFKDKYPQYADKVKFENLGLSGTSDEYKKEIEAAYQKGGQKVPSIVAMDEDVSKYFMSSDMFVSMDSIGITKKDYSNAFQYTIDYATVNGKLKGLCWQATPGCFVYRTDIAQKVLGTSDPAKVQTYVKDWDAFMQTAEKMKQAGYKMVSGPKEIQNAALADRKSAWVNDGTVTIDPAVDKYLELAMQLIDNGYTNKNDPWTDGWVSDFTGDVFGYFGCPWFVYWTINDEESGSATAGKRNICAGPSAYSWGGTYLSVTDKCPNKELAALVLKTLCCDTDVMYKIQDETLDFVNNKAAVQKMIANGKGATPILGGANPLQTWYNVAVKVDGSKATQYDSVIDGYLYTVIDGCEGGHHESKDDMKSMLKAMIKEGYPNLTVK</sequence>
<dbReference type="Gene3D" id="3.40.190.10">
    <property type="entry name" value="Periplasmic binding protein-like II"/>
    <property type="match status" value="1"/>
</dbReference>